<dbReference type="PANTHER" id="PTHR20883">
    <property type="entry name" value="PHYTANOYL-COA DIOXYGENASE DOMAIN CONTAINING 1"/>
    <property type="match status" value="1"/>
</dbReference>
<evidence type="ECO:0000313" key="2">
    <source>
        <dbReference type="EMBL" id="TDR57274.1"/>
    </source>
</evidence>
<dbReference type="Proteomes" id="UP000295212">
    <property type="component" value="Unassembled WGS sequence"/>
</dbReference>
<dbReference type="SUPFAM" id="SSF51197">
    <property type="entry name" value="Clavaminate synthase-like"/>
    <property type="match status" value="1"/>
</dbReference>
<dbReference type="GO" id="GO:0016706">
    <property type="term" value="F:2-oxoglutarate-dependent dioxygenase activity"/>
    <property type="evidence" value="ECO:0007669"/>
    <property type="project" value="UniProtKB-ARBA"/>
</dbReference>
<organism evidence="2 3">
    <name type="scientific">Halomonas ventosae</name>
    <dbReference type="NCBI Taxonomy" id="229007"/>
    <lineage>
        <taxon>Bacteria</taxon>
        <taxon>Pseudomonadati</taxon>
        <taxon>Pseudomonadota</taxon>
        <taxon>Gammaproteobacteria</taxon>
        <taxon>Oceanospirillales</taxon>
        <taxon>Halomonadaceae</taxon>
        <taxon>Halomonas</taxon>
    </lineage>
</organism>
<protein>
    <submittedName>
        <fullName evidence="2">Phytanoyl-CoA dioxygenase PhyH</fullName>
    </submittedName>
</protein>
<sequence>MKQSLASHTVDGTDDMGSTISSYINSIESNGYAYIPQAFSRAEIAEAKGLVQSWFDKTVSEQSERMPRLNRDQAMVYNLQNKEIAFIKMMMGNDTIEAILKHFLNDQWFTSLPPDSPNYILRSFLARSSNHQMPMHIDSFVPYTGSHPFIMQCSILLEDQTEKNGCTVIVPGSHRSDRYASQESFNDAVSIEAQAGDLLFWDSRIWHGARENRTSGTRWAMIATFCRWWIKQAFDIPGNLPQEIYDQLTDSQKAVMGYCSVPYDNEQYGIDMKRSYDLLPKRVGDYKI</sequence>
<gene>
    <name evidence="2" type="ORF">DFP85_10189</name>
</gene>
<dbReference type="AlphaFoldDB" id="A0A4R6ZY25"/>
<reference evidence="2 3" key="1">
    <citation type="submission" date="2019-03" db="EMBL/GenBank/DDBJ databases">
        <title>Genomic Encyclopedia of Type Strains, Phase III (KMG-III): the genomes of soil and plant-associated and newly described type strains.</title>
        <authorList>
            <person name="Whitman W."/>
        </authorList>
    </citation>
    <scope>NUCLEOTIDE SEQUENCE [LARGE SCALE GENOMIC DNA]</scope>
    <source>
        <strain evidence="2 3">CECT 5797</strain>
    </source>
</reference>
<dbReference type="GO" id="GO:0005506">
    <property type="term" value="F:iron ion binding"/>
    <property type="evidence" value="ECO:0007669"/>
    <property type="project" value="UniProtKB-ARBA"/>
</dbReference>
<accession>A0A4R6ZY25</accession>
<proteinExistence type="predicted"/>
<dbReference type="InterPro" id="IPR008775">
    <property type="entry name" value="Phytyl_CoA_dOase-like"/>
</dbReference>
<evidence type="ECO:0000313" key="3">
    <source>
        <dbReference type="Proteomes" id="UP000295212"/>
    </source>
</evidence>
<evidence type="ECO:0000256" key="1">
    <source>
        <dbReference type="ARBA" id="ARBA00001954"/>
    </source>
</evidence>
<dbReference type="Gene3D" id="2.60.120.620">
    <property type="entry name" value="q2cbj1_9rhob like domain"/>
    <property type="match status" value="1"/>
</dbReference>
<name>A0A4R6ZY25_9GAMM</name>
<keyword evidence="2" id="KW-0223">Dioxygenase</keyword>
<dbReference type="PANTHER" id="PTHR20883:SF48">
    <property type="entry name" value="ECTOINE DIOXYGENASE"/>
    <property type="match status" value="1"/>
</dbReference>
<keyword evidence="2" id="KW-0560">Oxidoreductase</keyword>
<dbReference type="EMBL" id="SNZJ01000001">
    <property type="protein sequence ID" value="TDR57274.1"/>
    <property type="molecule type" value="Genomic_DNA"/>
</dbReference>
<dbReference type="Pfam" id="PF05721">
    <property type="entry name" value="PhyH"/>
    <property type="match status" value="1"/>
</dbReference>
<comment type="caution">
    <text evidence="2">The sequence shown here is derived from an EMBL/GenBank/DDBJ whole genome shotgun (WGS) entry which is preliminary data.</text>
</comment>
<comment type="cofactor">
    <cofactor evidence="1">
        <name>Fe(2+)</name>
        <dbReference type="ChEBI" id="CHEBI:29033"/>
    </cofactor>
</comment>